<organism evidence="2">
    <name type="scientific">marine sediment metagenome</name>
    <dbReference type="NCBI Taxonomy" id="412755"/>
    <lineage>
        <taxon>unclassified sequences</taxon>
        <taxon>metagenomes</taxon>
        <taxon>ecological metagenomes</taxon>
    </lineage>
</organism>
<dbReference type="EMBL" id="LAZR01020835">
    <property type="protein sequence ID" value="KKL87444.1"/>
    <property type="molecule type" value="Genomic_DNA"/>
</dbReference>
<evidence type="ECO:0000256" key="1">
    <source>
        <dbReference type="SAM" id="MobiDB-lite"/>
    </source>
</evidence>
<gene>
    <name evidence="2" type="ORF">LCGC14_1934670</name>
</gene>
<dbReference type="AlphaFoldDB" id="A0A0F9FM31"/>
<dbReference type="Pfam" id="PF13385">
    <property type="entry name" value="Laminin_G_3"/>
    <property type="match status" value="1"/>
</dbReference>
<reference evidence="2" key="1">
    <citation type="journal article" date="2015" name="Nature">
        <title>Complex archaea that bridge the gap between prokaryotes and eukaryotes.</title>
        <authorList>
            <person name="Spang A."/>
            <person name="Saw J.H."/>
            <person name="Jorgensen S.L."/>
            <person name="Zaremba-Niedzwiedzka K."/>
            <person name="Martijn J."/>
            <person name="Lind A.E."/>
            <person name="van Eijk R."/>
            <person name="Schleper C."/>
            <person name="Guy L."/>
            <person name="Ettema T.J."/>
        </authorList>
    </citation>
    <scope>NUCLEOTIDE SEQUENCE</scope>
</reference>
<comment type="caution">
    <text evidence="2">The sequence shown here is derived from an EMBL/GenBank/DDBJ whole genome shotgun (WGS) entry which is preliminary data.</text>
</comment>
<evidence type="ECO:0008006" key="3">
    <source>
        <dbReference type="Google" id="ProtNLM"/>
    </source>
</evidence>
<proteinExistence type="predicted"/>
<dbReference type="Gene3D" id="2.60.120.200">
    <property type="match status" value="1"/>
</dbReference>
<name>A0A0F9FM31_9ZZZZ</name>
<feature type="region of interest" description="Disordered" evidence="1">
    <location>
        <begin position="1"/>
        <end position="20"/>
    </location>
</feature>
<dbReference type="SUPFAM" id="SSF49899">
    <property type="entry name" value="Concanavalin A-like lectins/glucanases"/>
    <property type="match status" value="1"/>
</dbReference>
<dbReference type="InterPro" id="IPR013320">
    <property type="entry name" value="ConA-like_dom_sf"/>
</dbReference>
<accession>A0A0F9FM31</accession>
<evidence type="ECO:0000313" key="2">
    <source>
        <dbReference type="EMBL" id="KKL87444.1"/>
    </source>
</evidence>
<sequence>MAQGIANRPQSTGLHMPRPYARSAGQSMFPGLWRGLKLGGMPGQNIGTGSNLGHTPAIFDIVMGKPAVVPAVPQIDGEVGPYGGVASMSSSEASSNDNFLMGWFTATDVPFSDHFSVMFFGSYDGGNGADYTCVLAKGGVFSNDSQFALGFRNGTPSTPFFYARNVATLLGAEGGTYTVGDDVVMIGTWDSTNTSQVTYLDGVSVLTSSSGAPTDGTDRFTLGGADNSGTDKTLLGKMYVYAYWDRVLSAGEVQILSLNPFALFQPKSISLGFVAAGAPAAVARRRVGMAMSGAMRI</sequence>
<protein>
    <recommendedName>
        <fullName evidence="3">LamG-like jellyroll fold domain-containing protein</fullName>
    </recommendedName>
</protein>